<dbReference type="EMBL" id="POSP01000004">
    <property type="protein sequence ID" value="PND36291.1"/>
    <property type="molecule type" value="Genomic_DNA"/>
</dbReference>
<keyword evidence="1" id="KW-0472">Membrane</keyword>
<evidence type="ECO:0000313" key="2">
    <source>
        <dbReference type="EMBL" id="PND36291.1"/>
    </source>
</evidence>
<dbReference type="OrthoDB" id="8702870at2"/>
<feature type="transmembrane region" description="Helical" evidence="1">
    <location>
        <begin position="20"/>
        <end position="38"/>
    </location>
</feature>
<dbReference type="Proteomes" id="UP000235916">
    <property type="component" value="Unassembled WGS sequence"/>
</dbReference>
<keyword evidence="1" id="KW-1133">Transmembrane helix</keyword>
<proteinExistence type="predicted"/>
<name>A0A2N8KS57_9BURK</name>
<dbReference type="AlphaFoldDB" id="A0A2N8KS57"/>
<keyword evidence="3" id="KW-1185">Reference proteome</keyword>
<reference evidence="2 3" key="1">
    <citation type="submission" date="2018-01" db="EMBL/GenBank/DDBJ databases">
        <title>Draft genome sequence of Paucibacter aquatile CR182 isolated from freshwater of the Nakdong River.</title>
        <authorList>
            <person name="Choi A."/>
            <person name="Chung E.J."/>
        </authorList>
    </citation>
    <scope>NUCLEOTIDE SEQUENCE [LARGE SCALE GENOMIC DNA]</scope>
    <source>
        <strain evidence="2 3">CR182</strain>
    </source>
</reference>
<evidence type="ECO:0000256" key="1">
    <source>
        <dbReference type="SAM" id="Phobius"/>
    </source>
</evidence>
<evidence type="ECO:0000313" key="3">
    <source>
        <dbReference type="Proteomes" id="UP000235916"/>
    </source>
</evidence>
<keyword evidence="1" id="KW-0812">Transmembrane</keyword>
<dbReference type="RefSeq" id="WP_102770065.1">
    <property type="nucleotide sequence ID" value="NZ_POSP01000004.1"/>
</dbReference>
<protein>
    <recommendedName>
        <fullName evidence="4">TM2 domain-containing protein</fullName>
    </recommendedName>
</protein>
<sequence>MSELKPTDASPSGAHKSKTLATWLALVLGSLGLHRFYLYGFGDRLAWLHPWPTLLGLYGLQRMELLGQDDRLSWVLMPLLGLMLVNAMICGIVYGLSSDEKWDAQHNGGRASRPSGWGAVIGVVACVFLGGISLMTTIAFSAQRYFETQVEAAQEISQDPSSSR</sequence>
<feature type="transmembrane region" description="Helical" evidence="1">
    <location>
        <begin position="116"/>
        <end position="140"/>
    </location>
</feature>
<organism evidence="2 3">
    <name type="scientific">Kinneretia aquatilis</name>
    <dbReference type="NCBI Taxonomy" id="2070761"/>
    <lineage>
        <taxon>Bacteria</taxon>
        <taxon>Pseudomonadati</taxon>
        <taxon>Pseudomonadota</taxon>
        <taxon>Betaproteobacteria</taxon>
        <taxon>Burkholderiales</taxon>
        <taxon>Sphaerotilaceae</taxon>
        <taxon>Roseateles</taxon>
    </lineage>
</organism>
<feature type="transmembrane region" description="Helical" evidence="1">
    <location>
        <begin position="72"/>
        <end position="96"/>
    </location>
</feature>
<comment type="caution">
    <text evidence="2">The sequence shown here is derived from an EMBL/GenBank/DDBJ whole genome shotgun (WGS) entry which is preliminary data.</text>
</comment>
<evidence type="ECO:0008006" key="4">
    <source>
        <dbReference type="Google" id="ProtNLM"/>
    </source>
</evidence>
<accession>A0A2N8KS57</accession>
<gene>
    <name evidence="2" type="ORF">C1O66_21540</name>
</gene>